<proteinExistence type="predicted"/>
<keyword evidence="1" id="KW-0805">Transcription regulation</keyword>
<dbReference type="Proteomes" id="UP000032534">
    <property type="component" value="Unassembled WGS sequence"/>
</dbReference>
<dbReference type="AlphaFoldDB" id="A0A0D7X754"/>
<dbReference type="Gene3D" id="1.10.10.10">
    <property type="entry name" value="Winged helix-like DNA-binding domain superfamily/Winged helix DNA-binding domain"/>
    <property type="match status" value="1"/>
</dbReference>
<dbReference type="SMART" id="SM00347">
    <property type="entry name" value="HTH_MARR"/>
    <property type="match status" value="1"/>
</dbReference>
<dbReference type="InterPro" id="IPR036390">
    <property type="entry name" value="WH_DNA-bd_sf"/>
</dbReference>
<evidence type="ECO:0000259" key="4">
    <source>
        <dbReference type="PROSITE" id="PS50995"/>
    </source>
</evidence>
<dbReference type="PANTHER" id="PTHR42756">
    <property type="entry name" value="TRANSCRIPTIONAL REGULATOR, MARR"/>
    <property type="match status" value="1"/>
</dbReference>
<evidence type="ECO:0000256" key="3">
    <source>
        <dbReference type="ARBA" id="ARBA00023163"/>
    </source>
</evidence>
<comment type="caution">
    <text evidence="5">The sequence shown here is derived from an EMBL/GenBank/DDBJ whole genome shotgun (WGS) entry which is preliminary data.</text>
</comment>
<evidence type="ECO:0000313" key="6">
    <source>
        <dbReference type="Proteomes" id="UP000032534"/>
    </source>
</evidence>
<dbReference type="GO" id="GO:0003700">
    <property type="term" value="F:DNA-binding transcription factor activity"/>
    <property type="evidence" value="ECO:0007669"/>
    <property type="project" value="InterPro"/>
</dbReference>
<dbReference type="InterPro" id="IPR036388">
    <property type="entry name" value="WH-like_DNA-bd_sf"/>
</dbReference>
<dbReference type="PATRIC" id="fig|159743.3.peg.892"/>
<feature type="domain" description="HTH marR-type" evidence="4">
    <location>
        <begin position="1"/>
        <end position="136"/>
    </location>
</feature>
<sequence length="147" mass="17027">MKDYELRDDLRESVNRIYDMELFSSLTELIQGENHVLQYLVQHQDDEINPSLLSDHLHVSRSRITAALTALRKKGYVTMEMSEHDRRRMCVRLTSEGASLIKQKQERIEGYFEALVEGLGDDDVKEFIRLIEHSISIMNADSTGKIT</sequence>
<keyword evidence="3" id="KW-0804">Transcription</keyword>
<evidence type="ECO:0000256" key="1">
    <source>
        <dbReference type="ARBA" id="ARBA00023015"/>
    </source>
</evidence>
<dbReference type="OrthoDB" id="327696at2"/>
<dbReference type="InterPro" id="IPR000835">
    <property type="entry name" value="HTH_MarR-typ"/>
</dbReference>
<name>A0A0D7X754_9BACL</name>
<keyword evidence="2" id="KW-0238">DNA-binding</keyword>
<accession>A0A0D7X754</accession>
<dbReference type="PRINTS" id="PR00598">
    <property type="entry name" value="HTHMARR"/>
</dbReference>
<dbReference type="EMBL" id="JTHP01000004">
    <property type="protein sequence ID" value="KJD47004.1"/>
    <property type="molecule type" value="Genomic_DNA"/>
</dbReference>
<dbReference type="RefSeq" id="WP_044644920.1">
    <property type="nucleotide sequence ID" value="NZ_JTHP01000004.1"/>
</dbReference>
<dbReference type="PANTHER" id="PTHR42756:SF1">
    <property type="entry name" value="TRANSCRIPTIONAL REPRESSOR OF EMRAB OPERON"/>
    <property type="match status" value="1"/>
</dbReference>
<dbReference type="SUPFAM" id="SSF46785">
    <property type="entry name" value="Winged helix' DNA-binding domain"/>
    <property type="match status" value="1"/>
</dbReference>
<reference evidence="5 6" key="1">
    <citation type="submission" date="2014-11" db="EMBL/GenBank/DDBJ databases">
        <title>Draft Genome Sequences of Paenibacillus polymyxa NRRL B-30509 and Paenibacillus terrae NRRL B-30644, Strains from a Poultry Environment that Produce Tridecaptin A and Paenicidins.</title>
        <authorList>
            <person name="van Belkum M.J."/>
            <person name="Lohans C.T."/>
            <person name="Vederas J.C."/>
        </authorList>
    </citation>
    <scope>NUCLEOTIDE SEQUENCE [LARGE SCALE GENOMIC DNA]</scope>
    <source>
        <strain evidence="5 6">NRRL B-30644</strain>
    </source>
</reference>
<evidence type="ECO:0000256" key="2">
    <source>
        <dbReference type="ARBA" id="ARBA00023125"/>
    </source>
</evidence>
<organism evidence="5 6">
    <name type="scientific">Paenibacillus terrae</name>
    <dbReference type="NCBI Taxonomy" id="159743"/>
    <lineage>
        <taxon>Bacteria</taxon>
        <taxon>Bacillati</taxon>
        <taxon>Bacillota</taxon>
        <taxon>Bacilli</taxon>
        <taxon>Bacillales</taxon>
        <taxon>Paenibacillaceae</taxon>
        <taxon>Paenibacillus</taxon>
    </lineage>
</organism>
<dbReference type="InterPro" id="IPR027395">
    <property type="entry name" value="WH_DNA-bd_dom"/>
</dbReference>
<dbReference type="Pfam" id="PF13601">
    <property type="entry name" value="HTH_34"/>
    <property type="match status" value="1"/>
</dbReference>
<evidence type="ECO:0000313" key="5">
    <source>
        <dbReference type="EMBL" id="KJD47004.1"/>
    </source>
</evidence>
<gene>
    <name evidence="5" type="ORF">QD47_04140</name>
</gene>
<protein>
    <submittedName>
        <fullName evidence="5">Transcriptional regulator</fullName>
    </submittedName>
</protein>
<keyword evidence="6" id="KW-1185">Reference proteome</keyword>
<dbReference type="PROSITE" id="PS50995">
    <property type="entry name" value="HTH_MARR_2"/>
    <property type="match status" value="1"/>
</dbReference>
<dbReference type="GO" id="GO:0003677">
    <property type="term" value="F:DNA binding"/>
    <property type="evidence" value="ECO:0007669"/>
    <property type="project" value="UniProtKB-KW"/>
</dbReference>